<proteinExistence type="predicted"/>
<dbReference type="EMBL" id="PGXC01000060">
    <property type="protein sequence ID" value="PKK88180.1"/>
    <property type="molecule type" value="Genomic_DNA"/>
</dbReference>
<gene>
    <name evidence="1" type="ORF">CVV64_19950</name>
</gene>
<dbReference type="InterPro" id="IPR007487">
    <property type="entry name" value="ABC_transpt-TYRBP-like"/>
</dbReference>
<organism evidence="1 2">
    <name type="scientific">Candidatus Wallbacteria bacterium HGW-Wallbacteria-1</name>
    <dbReference type="NCBI Taxonomy" id="2013854"/>
    <lineage>
        <taxon>Bacteria</taxon>
        <taxon>Candidatus Walliibacteriota</taxon>
    </lineage>
</organism>
<dbReference type="Gene3D" id="3.40.50.2300">
    <property type="match status" value="2"/>
</dbReference>
<protein>
    <recommendedName>
        <fullName evidence="3">ABC transporter substrate-binding protein</fullName>
    </recommendedName>
</protein>
<name>A0A2N1PIN7_9BACT</name>
<sequence length="424" mass="46355">MGGCDNSRADFSDNSKISSGFDNIPVAEIHRVIIESLPDEMRSCPGSPPLKPWRIACFQGGEYFDYSRQLRELVGGLVALGWIQGISYSEIESSPDDVHGFWKWLSQINTGPWLSFPSDCFFSAEWVTRDRGPVADKIVSLIETGRGPDLIIALGTWAGQDLPPRISVVPIMVIAATDPVASGILKPDGSCPQGNLHVTYDPEKYVRQIRAFHNIVQFKSIGVAHDFTETGKSYANLRDLKKLGMELGFEVLNASCSENNIDLRTCAENVRAAYRELAAAGVQAVWVNSHRGEDAGFMPWILEPLLEAGIPTWSHHGPAHVSKGVLFSIGRRDSAETGIFNARVAAEILLGSKPSEINMIHNPSPSLVINMGTAEKIGFKVPHSLIQAADQVFPFPEEKGKEIFSLERSRGVLISGEATAKDSE</sequence>
<accession>A0A2N1PIN7</accession>
<dbReference type="Proteomes" id="UP000233256">
    <property type="component" value="Unassembled WGS sequence"/>
</dbReference>
<evidence type="ECO:0000313" key="1">
    <source>
        <dbReference type="EMBL" id="PKK88180.1"/>
    </source>
</evidence>
<evidence type="ECO:0008006" key="3">
    <source>
        <dbReference type="Google" id="ProtNLM"/>
    </source>
</evidence>
<reference evidence="1 2" key="1">
    <citation type="journal article" date="2017" name="ISME J.">
        <title>Potential for microbial H2 and metal transformations associated with novel bacteria and archaea in deep terrestrial subsurface sediments.</title>
        <authorList>
            <person name="Hernsdorf A.W."/>
            <person name="Amano Y."/>
            <person name="Miyakawa K."/>
            <person name="Ise K."/>
            <person name="Suzuki Y."/>
            <person name="Anantharaman K."/>
            <person name="Probst A."/>
            <person name="Burstein D."/>
            <person name="Thomas B.C."/>
            <person name="Banfield J.F."/>
        </authorList>
    </citation>
    <scope>NUCLEOTIDE SEQUENCE [LARGE SCALE GENOMIC DNA]</scope>
    <source>
        <strain evidence="1">HGW-Wallbacteria-1</strain>
    </source>
</reference>
<evidence type="ECO:0000313" key="2">
    <source>
        <dbReference type="Proteomes" id="UP000233256"/>
    </source>
</evidence>
<dbReference type="AlphaFoldDB" id="A0A2N1PIN7"/>
<comment type="caution">
    <text evidence="1">The sequence shown here is derived from an EMBL/GenBank/DDBJ whole genome shotgun (WGS) entry which is preliminary data.</text>
</comment>
<dbReference type="PANTHER" id="PTHR35271:SF1">
    <property type="entry name" value="ABC TRANSPORTER, SUBSTRATE-BINDING LIPOPROTEIN"/>
    <property type="match status" value="1"/>
</dbReference>
<dbReference type="PANTHER" id="PTHR35271">
    <property type="entry name" value="ABC TRANSPORTER, SUBSTRATE-BINDING LIPOPROTEIN-RELATED"/>
    <property type="match status" value="1"/>
</dbReference>
<dbReference type="Pfam" id="PF04392">
    <property type="entry name" value="ABC_sub_bind"/>
    <property type="match status" value="1"/>
</dbReference>